<dbReference type="Gene3D" id="2.60.120.10">
    <property type="entry name" value="Jelly Rolls"/>
    <property type="match status" value="2"/>
</dbReference>
<dbReference type="GO" id="GO:0046872">
    <property type="term" value="F:metal ion binding"/>
    <property type="evidence" value="ECO:0007669"/>
    <property type="project" value="UniProtKB-KW"/>
</dbReference>
<evidence type="ECO:0000313" key="2">
    <source>
        <dbReference type="EMBL" id="CAE4659865.1"/>
    </source>
</evidence>
<dbReference type="InterPro" id="IPR014710">
    <property type="entry name" value="RmlC-like_jellyroll"/>
</dbReference>
<dbReference type="AlphaFoldDB" id="A0A7S4SZ56"/>
<dbReference type="InterPro" id="IPR051610">
    <property type="entry name" value="GPI/OXD"/>
</dbReference>
<sequence>MGCGAGKVDNFRFSSGLPDCCKTNPKEYKLVAEIPGARLVEMKLPAGGQDKKHDHPKHSMYVIKGGKLQLTPPPGQTEGSAEIELPSGAAPIIPPGAHQVKNVGDAEVNIIFCEPYVSCSPCGSPDEFILPWDVAPDNYKVLAQDDDFLTIELTMEPGATDALHSHRAHLIYVLAGSEVTIYPGGDMDKGQAVQIKPGAAIPAPVSAGALFTRHVVKNSGSDTLKMVFFEQKQ</sequence>
<reference evidence="2" key="1">
    <citation type="submission" date="2021-01" db="EMBL/GenBank/DDBJ databases">
        <authorList>
            <person name="Corre E."/>
            <person name="Pelletier E."/>
            <person name="Niang G."/>
            <person name="Scheremetjew M."/>
            <person name="Finn R."/>
            <person name="Kale V."/>
            <person name="Holt S."/>
            <person name="Cochrane G."/>
            <person name="Meng A."/>
            <person name="Brown T."/>
            <person name="Cohen L."/>
        </authorList>
    </citation>
    <scope>NUCLEOTIDE SEQUENCE</scope>
    <source>
        <strain evidence="2">CCMP3105</strain>
    </source>
</reference>
<dbReference type="InterPro" id="IPR011051">
    <property type="entry name" value="RmlC_Cupin_sf"/>
</dbReference>
<accession>A0A7S4SZ56</accession>
<name>A0A7S4SZ56_9DINO</name>
<dbReference type="PANTHER" id="PTHR35848">
    <property type="entry name" value="OXALATE-BINDING PROTEIN"/>
    <property type="match status" value="1"/>
</dbReference>
<gene>
    <name evidence="2" type="ORF">AMON00008_LOCUS59085</name>
</gene>
<protein>
    <recommendedName>
        <fullName evidence="3">Cupin 2 conserved barrel domain-containing protein</fullName>
    </recommendedName>
</protein>
<organism evidence="2">
    <name type="scientific">Alexandrium monilatum</name>
    <dbReference type="NCBI Taxonomy" id="311494"/>
    <lineage>
        <taxon>Eukaryota</taxon>
        <taxon>Sar</taxon>
        <taxon>Alveolata</taxon>
        <taxon>Dinophyceae</taxon>
        <taxon>Gonyaulacales</taxon>
        <taxon>Pyrocystaceae</taxon>
        <taxon>Alexandrium</taxon>
    </lineage>
</organism>
<dbReference type="SUPFAM" id="SSF51182">
    <property type="entry name" value="RmlC-like cupins"/>
    <property type="match status" value="2"/>
</dbReference>
<dbReference type="PANTHER" id="PTHR35848:SF6">
    <property type="entry name" value="CUPIN TYPE-2 DOMAIN-CONTAINING PROTEIN"/>
    <property type="match status" value="1"/>
</dbReference>
<keyword evidence="1" id="KW-0479">Metal-binding</keyword>
<evidence type="ECO:0000256" key="1">
    <source>
        <dbReference type="ARBA" id="ARBA00022723"/>
    </source>
</evidence>
<evidence type="ECO:0008006" key="3">
    <source>
        <dbReference type="Google" id="ProtNLM"/>
    </source>
</evidence>
<dbReference type="EMBL" id="HBNR01082562">
    <property type="protein sequence ID" value="CAE4659865.1"/>
    <property type="molecule type" value="Transcribed_RNA"/>
</dbReference>
<proteinExistence type="predicted"/>